<dbReference type="AlphaFoldDB" id="A0A1I2RH35"/>
<feature type="transmembrane region" description="Helical" evidence="1">
    <location>
        <begin position="7"/>
        <end position="25"/>
    </location>
</feature>
<dbReference type="OrthoDB" id="2428268at2"/>
<evidence type="ECO:0000313" key="3">
    <source>
        <dbReference type="Proteomes" id="UP000198897"/>
    </source>
</evidence>
<reference evidence="3" key="1">
    <citation type="submission" date="2016-10" db="EMBL/GenBank/DDBJ databases">
        <authorList>
            <person name="Varghese N."/>
            <person name="Submissions S."/>
        </authorList>
    </citation>
    <scope>NUCLEOTIDE SEQUENCE [LARGE SCALE GENOMIC DNA]</scope>
    <source>
        <strain evidence="3">FP5</strain>
    </source>
</reference>
<name>A0A1I2RH35_9BACI</name>
<accession>A0A1I2RH35</accession>
<sequence length="97" mass="11024">MRALLEVVRIIVIFTLFGGLGWGLIHNSYTINETTESFSWMGACAILLILFVWYRNKLQFSGWYKKEGGVKLSKRISLILIVSSVVLFILPFVLGNL</sequence>
<proteinExistence type="predicted"/>
<feature type="transmembrane region" description="Helical" evidence="1">
    <location>
        <begin position="75"/>
        <end position="94"/>
    </location>
</feature>
<dbReference type="Proteomes" id="UP000198897">
    <property type="component" value="Unassembled WGS sequence"/>
</dbReference>
<keyword evidence="1" id="KW-0812">Transmembrane</keyword>
<keyword evidence="3" id="KW-1185">Reference proteome</keyword>
<gene>
    <name evidence="2" type="ORF">SAMN05216353_13924</name>
</gene>
<evidence type="ECO:0000313" key="2">
    <source>
        <dbReference type="EMBL" id="SFG38809.1"/>
    </source>
</evidence>
<protein>
    <submittedName>
        <fullName evidence="2">Uncharacterized protein</fullName>
    </submittedName>
</protein>
<evidence type="ECO:0000256" key="1">
    <source>
        <dbReference type="SAM" id="Phobius"/>
    </source>
</evidence>
<feature type="transmembrane region" description="Helical" evidence="1">
    <location>
        <begin position="37"/>
        <end position="54"/>
    </location>
</feature>
<keyword evidence="1" id="KW-0472">Membrane</keyword>
<keyword evidence="1" id="KW-1133">Transmembrane helix</keyword>
<dbReference type="EMBL" id="FOOG01000039">
    <property type="protein sequence ID" value="SFG38809.1"/>
    <property type="molecule type" value="Genomic_DNA"/>
</dbReference>
<organism evidence="2 3">
    <name type="scientific">Halobacillus alkaliphilus</name>
    <dbReference type="NCBI Taxonomy" id="396056"/>
    <lineage>
        <taxon>Bacteria</taxon>
        <taxon>Bacillati</taxon>
        <taxon>Bacillota</taxon>
        <taxon>Bacilli</taxon>
        <taxon>Bacillales</taxon>
        <taxon>Bacillaceae</taxon>
        <taxon>Halobacillus</taxon>
    </lineage>
</organism>